<name>A0ABY7ASC9_9ALTE</name>
<proteinExistence type="predicted"/>
<organism evidence="1 2">
    <name type="scientific">Catenovulum adriaticum</name>
    <dbReference type="NCBI Taxonomy" id="2984846"/>
    <lineage>
        <taxon>Bacteria</taxon>
        <taxon>Pseudomonadati</taxon>
        <taxon>Pseudomonadota</taxon>
        <taxon>Gammaproteobacteria</taxon>
        <taxon>Alteromonadales</taxon>
        <taxon>Alteromonadaceae</taxon>
        <taxon>Catenovulum</taxon>
    </lineage>
</organism>
<dbReference type="RefSeq" id="WP_268076888.1">
    <property type="nucleotide sequence ID" value="NZ_CP109967.1"/>
</dbReference>
<evidence type="ECO:0000313" key="2">
    <source>
        <dbReference type="Proteomes" id="UP001163726"/>
    </source>
</evidence>
<protein>
    <submittedName>
        <fullName evidence="1">Uncharacterized protein</fullName>
    </submittedName>
</protein>
<geneLocation type="plasmid" evidence="1 2">
    <name>pCadTS8_2</name>
</geneLocation>
<keyword evidence="1" id="KW-0614">Plasmid</keyword>
<accession>A0ABY7ASC9</accession>
<gene>
    <name evidence="1" type="ORF">OLW01_18005</name>
</gene>
<keyword evidence="2" id="KW-1185">Reference proteome</keyword>
<evidence type="ECO:0000313" key="1">
    <source>
        <dbReference type="EMBL" id="WAJ72173.1"/>
    </source>
</evidence>
<dbReference type="EMBL" id="CP109967">
    <property type="protein sequence ID" value="WAJ72173.1"/>
    <property type="molecule type" value="Genomic_DNA"/>
</dbReference>
<reference evidence="1" key="1">
    <citation type="submission" date="2022-10" db="EMBL/GenBank/DDBJ databases">
        <title>Catenovulum adriacola sp. nov. isolated in the Harbour of Susak.</title>
        <authorList>
            <person name="Schoch T."/>
            <person name="Reich S.J."/>
            <person name="Stoeferle S."/>
            <person name="Flaiz M."/>
            <person name="Kazda M."/>
            <person name="Riedel C.U."/>
            <person name="Duerre P."/>
        </authorList>
    </citation>
    <scope>NUCLEOTIDE SEQUENCE</scope>
    <source>
        <strain evidence="1">TS8</strain>
        <plasmid evidence="1">pCadTS8_2</plasmid>
    </source>
</reference>
<sequence length="821" mass="93506">MTAANCEIGRNDALTRFLISDPIIKRFGQFEDHETMEDKLKYKFQNGFVDVGDLPCRKHFWQQMANRSVDLNDKPECPHINFANGKRKVDFSGFIYTPTHVQYWAETILHSDKKQSCNFKLSTCGGVRIWVNRKLVTQFTPFKRNTVSSVEISLPLEQGKNEVIVHAEDLFERDTQYFFELILLDDTHLKTYLDGLNEQNLADIEAFTSGLAYNLNVKNHQFYLQSECELPASLSVKGRIWGMSNEEEIDETLTLQSIQIEQNKFCLQLPPTLKPAHYAVELAFQYQGIELKRVCNVNIMPEGKAPAQSSIQARKQNGLAFIAAEGMNTTGKLLALLANKSNPELAASILNRTLQKISLREDCSDFWMVSVLWAWKMSNYTQLPDKMWDRVKSSILGYRYWLDEPGNDAMWFWSENHVLCFHVSQLLAGQYFPREQFLCSGRLGNEQQKIASQRLNLWFDHILENGLTEWNSSCYYPIDYIGLFAIYELSDCDLLKQKAKTVIDRLMIMSALHFQNGVASGTMGRVYEKELMANEMTELAGFGHIAWGDGWHTRMCASLPMFCLSQYEPPALSNEIARLENRNSVEAYYTQGMDKAAKILVWKQAGVMLSSSVDHLTGKPGHQQHLLDIQFAKNPKARVWLNHPGEDTPGGEGRPSYWAGNGVLPRVMQHKNTAMMLFKLNADTRVKFTHIYLPTEALDEVFINEHWCMIKSGNAFVVIGCSEPIERVSQGLTRGREVRSYGEQSAWYVEVGNLSPELNFEQLVASWKDTKVELRGSESSAVAKISTPTEQSFQLSWDGACIVNNQSWSFPPEAGLNPIIK</sequence>
<dbReference type="Proteomes" id="UP001163726">
    <property type="component" value="Plasmid pCadTS8_2"/>
</dbReference>